<keyword evidence="13" id="KW-0807">Transducer</keyword>
<dbReference type="GO" id="GO:0004930">
    <property type="term" value="F:G protein-coupled receptor activity"/>
    <property type="evidence" value="ECO:0007669"/>
    <property type="project" value="UniProtKB-KW"/>
</dbReference>
<feature type="transmembrane region" description="Helical" evidence="14">
    <location>
        <begin position="94"/>
        <end position="119"/>
    </location>
</feature>
<dbReference type="PROSITE" id="PS00238">
    <property type="entry name" value="OPSIN"/>
    <property type="match status" value="1"/>
</dbReference>
<dbReference type="PROSITE" id="PS50262">
    <property type="entry name" value="G_PROTEIN_RECEP_F1_2"/>
    <property type="match status" value="1"/>
</dbReference>
<keyword evidence="6 14" id="KW-1133">Transmembrane helix</keyword>
<evidence type="ECO:0000256" key="6">
    <source>
        <dbReference type="ARBA" id="ARBA00022989"/>
    </source>
</evidence>
<organism evidence="16 17">
    <name type="scientific">Salmo trutta</name>
    <name type="common">Brown trout</name>
    <dbReference type="NCBI Taxonomy" id="8032"/>
    <lineage>
        <taxon>Eukaryota</taxon>
        <taxon>Metazoa</taxon>
        <taxon>Chordata</taxon>
        <taxon>Craniata</taxon>
        <taxon>Vertebrata</taxon>
        <taxon>Euteleostomi</taxon>
        <taxon>Actinopterygii</taxon>
        <taxon>Neopterygii</taxon>
        <taxon>Teleostei</taxon>
        <taxon>Protacanthopterygii</taxon>
        <taxon>Salmoniformes</taxon>
        <taxon>Salmonidae</taxon>
        <taxon>Salmoninae</taxon>
        <taxon>Salmo</taxon>
    </lineage>
</organism>
<dbReference type="Pfam" id="PF00001">
    <property type="entry name" value="7tm_1"/>
    <property type="match status" value="1"/>
</dbReference>
<dbReference type="OMA" id="HRACMLL"/>
<keyword evidence="8" id="KW-0297">G-protein coupled receptor</keyword>
<dbReference type="GO" id="GO:0016020">
    <property type="term" value="C:membrane"/>
    <property type="evidence" value="ECO:0007669"/>
    <property type="project" value="UniProtKB-SubCell"/>
</dbReference>
<feature type="transmembrane region" description="Helical" evidence="14">
    <location>
        <begin position="221"/>
        <end position="239"/>
    </location>
</feature>
<evidence type="ECO:0000313" key="17">
    <source>
        <dbReference type="Proteomes" id="UP000472277"/>
    </source>
</evidence>
<dbReference type="GO" id="GO:0009881">
    <property type="term" value="F:photoreceptor activity"/>
    <property type="evidence" value="ECO:0007669"/>
    <property type="project" value="UniProtKB-KW"/>
</dbReference>
<evidence type="ECO:0000256" key="8">
    <source>
        <dbReference type="ARBA" id="ARBA00023040"/>
    </source>
</evidence>
<keyword evidence="17" id="KW-1185">Reference proteome</keyword>
<dbReference type="PRINTS" id="PR00237">
    <property type="entry name" value="GPCRRHODOPSN"/>
</dbReference>
<dbReference type="GO" id="GO:0007602">
    <property type="term" value="P:phototransduction"/>
    <property type="evidence" value="ECO:0007669"/>
    <property type="project" value="UniProtKB-KW"/>
</dbReference>
<dbReference type="InterPro" id="IPR002962">
    <property type="entry name" value="Peropsin"/>
</dbReference>
<keyword evidence="12" id="KW-0325">Glycoprotein</keyword>
<reference evidence="16" key="2">
    <citation type="submission" date="2025-09" db="UniProtKB">
        <authorList>
            <consortium name="Ensembl"/>
        </authorList>
    </citation>
    <scope>IDENTIFICATION</scope>
</reference>
<dbReference type="InterPro" id="IPR000276">
    <property type="entry name" value="GPCR_Rhodpsn"/>
</dbReference>
<dbReference type="GO" id="GO:0007601">
    <property type="term" value="P:visual perception"/>
    <property type="evidence" value="ECO:0007669"/>
    <property type="project" value="InterPro"/>
</dbReference>
<feature type="transmembrane region" description="Helical" evidence="14">
    <location>
        <begin position="20"/>
        <end position="45"/>
    </location>
</feature>
<comment type="subcellular location">
    <subcellularLocation>
        <location evidence="1">Membrane</location>
        <topology evidence="1">Multi-pass membrane protein</topology>
    </subcellularLocation>
</comment>
<evidence type="ECO:0000256" key="3">
    <source>
        <dbReference type="ARBA" id="ARBA00022606"/>
    </source>
</evidence>
<evidence type="ECO:0000256" key="7">
    <source>
        <dbReference type="ARBA" id="ARBA00022991"/>
    </source>
</evidence>
<dbReference type="GeneTree" id="ENSGT01120000271854"/>
<evidence type="ECO:0000256" key="11">
    <source>
        <dbReference type="ARBA" id="ARBA00023170"/>
    </source>
</evidence>
<keyword evidence="4 14" id="KW-0812">Transmembrane</keyword>
<evidence type="ECO:0000256" key="2">
    <source>
        <dbReference type="ARBA" id="ARBA00022543"/>
    </source>
</evidence>
<evidence type="ECO:0000256" key="14">
    <source>
        <dbReference type="SAM" id="Phobius"/>
    </source>
</evidence>
<keyword evidence="3" id="KW-0716">Sensory transduction</keyword>
<feature type="domain" description="G-protein coupled receptors family 1 profile" evidence="15">
    <location>
        <begin position="36"/>
        <end position="277"/>
    </location>
</feature>
<accession>A0A673XTT3</accession>
<evidence type="ECO:0000256" key="4">
    <source>
        <dbReference type="ARBA" id="ARBA00022692"/>
    </source>
</evidence>
<dbReference type="Ensembl" id="ENSSTUT00000026381.1">
    <property type="protein sequence ID" value="ENSSTUP00000025168.1"/>
    <property type="gene ID" value="ENSSTUG00000010998.1"/>
</dbReference>
<feature type="transmembrane region" description="Helical" evidence="14">
    <location>
        <begin position="57"/>
        <end position="82"/>
    </location>
</feature>
<dbReference type="Gene3D" id="1.20.1070.10">
    <property type="entry name" value="Rhodopsin 7-helix transmembrane proteins"/>
    <property type="match status" value="1"/>
</dbReference>
<dbReference type="InterPro" id="IPR027430">
    <property type="entry name" value="Retinal_BS"/>
</dbReference>
<dbReference type="SUPFAM" id="SSF81321">
    <property type="entry name" value="Family A G protein-coupled receptor-like"/>
    <property type="match status" value="1"/>
</dbReference>
<keyword evidence="10" id="KW-1015">Disulfide bond</keyword>
<evidence type="ECO:0000256" key="10">
    <source>
        <dbReference type="ARBA" id="ARBA00023157"/>
    </source>
</evidence>
<proteinExistence type="predicted"/>
<evidence type="ECO:0000256" key="5">
    <source>
        <dbReference type="ARBA" id="ARBA00022925"/>
    </source>
</evidence>
<dbReference type="Proteomes" id="UP000472277">
    <property type="component" value="Chromosome 22"/>
</dbReference>
<evidence type="ECO:0000256" key="13">
    <source>
        <dbReference type="ARBA" id="ARBA00023224"/>
    </source>
</evidence>
<name>A0A673XTT3_SALTR</name>
<evidence type="ECO:0000313" key="16">
    <source>
        <dbReference type="Ensembl" id="ENSSTUP00000025168.1"/>
    </source>
</evidence>
<keyword evidence="9 14" id="KW-0472">Membrane</keyword>
<dbReference type="InterPro" id="IPR017452">
    <property type="entry name" value="GPCR_Rhodpsn_7TM"/>
</dbReference>
<dbReference type="InParanoid" id="A0A673XTT3"/>
<dbReference type="PRINTS" id="PR01244">
    <property type="entry name" value="PEROPSIN"/>
</dbReference>
<keyword evidence="5" id="KW-0681">Retinal protein</keyword>
<evidence type="ECO:0000256" key="12">
    <source>
        <dbReference type="ARBA" id="ARBA00023180"/>
    </source>
</evidence>
<sequence length="435" mass="48563">MGWLAGNGTFHSNIPEAADLVVAVVYSIFGVCSLVGNTILLYVSYNKKMLLKPAEFFIINLAVSDLGMTLSLYPLAVTSSIYHRWLYGKTVCLVYAFCGVLFGICSLTTLTILSTVCCLKVCYPLYGNRFSPDHGRFLIACPIGVHPEPYGTACCIDWQRSNWDGVARSYTVALFLCCYILPCCVITSAYSQILVTVRESRRAVEQHVSQQTRMGNVQTTIVKLSVAVCIGFFAAWSPYALVSMWASFGHMDSIPPMAFAIPAVLAKSSTLYNPLVYLLLKPNFRHLLSKDLHSLHRACVLQCRCVRRLPPCSKAPPEHDAATPVGWCSSACKHPPFSSKHNDGHYGQTVPFFFHQTRGHVSKKYDLCPHVQLQTVICFFMAVLEQWLLPCCGYRYFCTCFLQHLHKVLCCCSGINLHFSHQSTFISRRQNASPS</sequence>
<evidence type="ECO:0000256" key="9">
    <source>
        <dbReference type="ARBA" id="ARBA00023136"/>
    </source>
</evidence>
<dbReference type="PANTHER" id="PTHR24240">
    <property type="entry name" value="OPSIN"/>
    <property type="match status" value="1"/>
</dbReference>
<reference evidence="16" key="1">
    <citation type="submission" date="2025-08" db="UniProtKB">
        <authorList>
            <consortium name="Ensembl"/>
        </authorList>
    </citation>
    <scope>IDENTIFICATION</scope>
</reference>
<protein>
    <submittedName>
        <fullName evidence="16">Opsin 7, group member a</fullName>
    </submittedName>
</protein>
<keyword evidence="11" id="KW-0675">Receptor</keyword>
<feature type="transmembrane region" description="Helical" evidence="14">
    <location>
        <begin position="259"/>
        <end position="280"/>
    </location>
</feature>
<keyword evidence="2" id="KW-0600">Photoreceptor protein</keyword>
<evidence type="ECO:0000259" key="15">
    <source>
        <dbReference type="PROSITE" id="PS50262"/>
    </source>
</evidence>
<keyword evidence="7" id="KW-0157">Chromophore</keyword>
<evidence type="ECO:0000256" key="1">
    <source>
        <dbReference type="ARBA" id="ARBA00004141"/>
    </source>
</evidence>
<dbReference type="InterPro" id="IPR050125">
    <property type="entry name" value="GPCR_opsins"/>
</dbReference>
<dbReference type="AlphaFoldDB" id="A0A673XTT3"/>